<proteinExistence type="predicted"/>
<dbReference type="Proteomes" id="UP001328107">
    <property type="component" value="Unassembled WGS sequence"/>
</dbReference>
<accession>A0AAN5DCD1</accession>
<sequence length="229" mass="25113">TTSSISECKRRRPNRKRSSLDYKALHEFGVRRIVEQPAQKGRSVAMHEEDRQKEEEKATSPSLPIQFAKDSEAIADNNHVEDEEEAEYDRGNSPPIVPPIQEYQGSSGKRRSVRFTISHGNAESDTALGEEIDAGSDSGVSLSSSSILPAEVAGEGSILEASDVHVSDDDKENVEDDEQPSQETLQFADEKEETLEASHNEKGEEAGRGNENSPVCVHQEVAKSSISCF</sequence>
<feature type="compositionally biased region" description="Acidic residues" evidence="1">
    <location>
        <begin position="169"/>
        <end position="180"/>
    </location>
</feature>
<reference evidence="3" key="1">
    <citation type="submission" date="2022-10" db="EMBL/GenBank/DDBJ databases">
        <title>Genome assembly of Pristionchus species.</title>
        <authorList>
            <person name="Yoshida K."/>
            <person name="Sommer R.J."/>
        </authorList>
    </citation>
    <scope>NUCLEOTIDE SEQUENCE [LARGE SCALE GENOMIC DNA]</scope>
    <source>
        <strain evidence="3">RS5460</strain>
    </source>
</reference>
<evidence type="ECO:0000313" key="2">
    <source>
        <dbReference type="EMBL" id="GMR60903.1"/>
    </source>
</evidence>
<dbReference type="EMBL" id="BTRK01000006">
    <property type="protein sequence ID" value="GMR60903.1"/>
    <property type="molecule type" value="Genomic_DNA"/>
</dbReference>
<feature type="compositionally biased region" description="Basic and acidic residues" evidence="1">
    <location>
        <begin position="194"/>
        <end position="208"/>
    </location>
</feature>
<evidence type="ECO:0000256" key="1">
    <source>
        <dbReference type="SAM" id="MobiDB-lite"/>
    </source>
</evidence>
<organism evidence="2 3">
    <name type="scientific">Pristionchus mayeri</name>
    <dbReference type="NCBI Taxonomy" id="1317129"/>
    <lineage>
        <taxon>Eukaryota</taxon>
        <taxon>Metazoa</taxon>
        <taxon>Ecdysozoa</taxon>
        <taxon>Nematoda</taxon>
        <taxon>Chromadorea</taxon>
        <taxon>Rhabditida</taxon>
        <taxon>Rhabditina</taxon>
        <taxon>Diplogasteromorpha</taxon>
        <taxon>Diplogasteroidea</taxon>
        <taxon>Neodiplogasteridae</taxon>
        <taxon>Pristionchus</taxon>
    </lineage>
</organism>
<name>A0AAN5DCD1_9BILA</name>
<feature type="compositionally biased region" description="Low complexity" evidence="1">
    <location>
        <begin position="136"/>
        <end position="146"/>
    </location>
</feature>
<dbReference type="AlphaFoldDB" id="A0AAN5DCD1"/>
<protein>
    <submittedName>
        <fullName evidence="2">Uncharacterized protein</fullName>
    </submittedName>
</protein>
<feature type="non-terminal residue" evidence="2">
    <location>
        <position position="1"/>
    </location>
</feature>
<keyword evidence="3" id="KW-1185">Reference proteome</keyword>
<feature type="compositionally biased region" description="Basic and acidic residues" evidence="1">
    <location>
        <begin position="45"/>
        <end position="58"/>
    </location>
</feature>
<feature type="region of interest" description="Disordered" evidence="1">
    <location>
        <begin position="33"/>
        <end position="217"/>
    </location>
</feature>
<gene>
    <name evidence="2" type="ORF">PMAYCL1PPCAC_31098</name>
</gene>
<evidence type="ECO:0000313" key="3">
    <source>
        <dbReference type="Proteomes" id="UP001328107"/>
    </source>
</evidence>
<feature type="region of interest" description="Disordered" evidence="1">
    <location>
        <begin position="1"/>
        <end position="20"/>
    </location>
</feature>
<comment type="caution">
    <text evidence="2">The sequence shown here is derived from an EMBL/GenBank/DDBJ whole genome shotgun (WGS) entry which is preliminary data.</text>
</comment>